<dbReference type="InParanoid" id="A0A6P8ZRZ2"/>
<name>A0A6P8ZRZ2_THRPL</name>
<reference evidence="3" key="1">
    <citation type="submission" date="2025-08" db="UniProtKB">
        <authorList>
            <consortium name="RefSeq"/>
        </authorList>
    </citation>
    <scope>IDENTIFICATION</scope>
    <source>
        <tissue evidence="3">Total insect</tissue>
    </source>
</reference>
<evidence type="ECO:0000259" key="1">
    <source>
        <dbReference type="Pfam" id="PF14846"/>
    </source>
</evidence>
<feature type="domain" description="DUF4485" evidence="1">
    <location>
        <begin position="10"/>
        <end position="82"/>
    </location>
</feature>
<accession>A0A6P8ZRZ2</accession>
<evidence type="ECO:0000313" key="3">
    <source>
        <dbReference type="RefSeq" id="XP_034247900.1"/>
    </source>
</evidence>
<dbReference type="GeneID" id="117649350"/>
<dbReference type="RefSeq" id="XP_034247900.1">
    <property type="nucleotide sequence ID" value="XM_034392009.1"/>
</dbReference>
<dbReference type="KEGG" id="tpal:117649350"/>
<dbReference type="InterPro" id="IPR027831">
    <property type="entry name" value="DUF4485"/>
</dbReference>
<proteinExistence type="predicted"/>
<sequence length="170" mass="19639">MESDYLGPCEEEFKRYLLIAKCFVERLKKSRDRQICVHWIRRLLALTPCNDLAVGQNRNLFFRYLIKVIQEAVLEDMIQNDPGHMLHHFTHMTMSIQDLPMVQDPSWLDKELCTPVIQEKIAEGEAEAPYFAHWTDDQKTYIAAKALPGKGALVYMAVSTDPSLGWNNLV</sequence>
<dbReference type="OrthoDB" id="6599787at2759"/>
<protein>
    <submittedName>
        <fullName evidence="3">Uncharacterized protein LOC117649350</fullName>
    </submittedName>
</protein>
<evidence type="ECO:0000313" key="2">
    <source>
        <dbReference type="Proteomes" id="UP000515158"/>
    </source>
</evidence>
<organism evidence="3">
    <name type="scientific">Thrips palmi</name>
    <name type="common">Melon thrips</name>
    <dbReference type="NCBI Taxonomy" id="161013"/>
    <lineage>
        <taxon>Eukaryota</taxon>
        <taxon>Metazoa</taxon>
        <taxon>Ecdysozoa</taxon>
        <taxon>Arthropoda</taxon>
        <taxon>Hexapoda</taxon>
        <taxon>Insecta</taxon>
        <taxon>Pterygota</taxon>
        <taxon>Neoptera</taxon>
        <taxon>Paraneoptera</taxon>
        <taxon>Thysanoptera</taxon>
        <taxon>Terebrantia</taxon>
        <taxon>Thripoidea</taxon>
        <taxon>Thripidae</taxon>
        <taxon>Thrips</taxon>
    </lineage>
</organism>
<dbReference type="Pfam" id="PF14846">
    <property type="entry name" value="DUF4485"/>
    <property type="match status" value="1"/>
</dbReference>
<dbReference type="AlphaFoldDB" id="A0A6P8ZRZ2"/>
<dbReference type="Proteomes" id="UP000515158">
    <property type="component" value="Unplaced"/>
</dbReference>
<gene>
    <name evidence="3" type="primary">LOC117649350</name>
</gene>
<keyword evidence="2" id="KW-1185">Reference proteome</keyword>